<dbReference type="Pfam" id="PF03167">
    <property type="entry name" value="UDG"/>
    <property type="match status" value="1"/>
</dbReference>
<dbReference type="NCBIfam" id="NF003589">
    <property type="entry name" value="PRK05254.1-2"/>
    <property type="match status" value="1"/>
</dbReference>
<dbReference type="CDD" id="cd10027">
    <property type="entry name" value="UDG-F1-like"/>
    <property type="match status" value="1"/>
</dbReference>
<evidence type="ECO:0000259" key="11">
    <source>
        <dbReference type="SMART" id="SM00986"/>
    </source>
</evidence>
<dbReference type="SMART" id="SM00986">
    <property type="entry name" value="UDG"/>
    <property type="match status" value="1"/>
</dbReference>
<evidence type="ECO:0000313" key="13">
    <source>
        <dbReference type="Proteomes" id="UP001445335"/>
    </source>
</evidence>
<proteinExistence type="inferred from homology"/>
<dbReference type="SMART" id="SM00987">
    <property type="entry name" value="UreE_C"/>
    <property type="match status" value="1"/>
</dbReference>
<comment type="catalytic activity">
    <reaction evidence="1 7 9">
        <text>Hydrolyzes single-stranded DNA or mismatched double-stranded DNA and polynucleotides, releasing free uracil.</text>
        <dbReference type="EC" id="3.2.2.27"/>
    </reaction>
</comment>
<dbReference type="GO" id="GO:0005634">
    <property type="term" value="C:nucleus"/>
    <property type="evidence" value="ECO:0007669"/>
    <property type="project" value="UniProtKB-SubCell"/>
</dbReference>
<keyword evidence="7" id="KW-0539">Nucleus</keyword>
<dbReference type="Gene3D" id="3.40.470.10">
    <property type="entry name" value="Uracil-DNA glycosylase-like domain"/>
    <property type="match status" value="1"/>
</dbReference>
<dbReference type="Proteomes" id="UP001445335">
    <property type="component" value="Unassembled WGS sequence"/>
</dbReference>
<protein>
    <recommendedName>
        <fullName evidence="3 7">Uracil-DNA glycosylase</fullName>
        <shortName evidence="7">UDG</shortName>
        <ecNumber evidence="3 7">3.2.2.27</ecNumber>
    </recommendedName>
</protein>
<evidence type="ECO:0000256" key="7">
    <source>
        <dbReference type="HAMAP-Rule" id="MF_03166"/>
    </source>
</evidence>
<dbReference type="InterPro" id="IPR036895">
    <property type="entry name" value="Uracil-DNA_glycosylase-like_sf"/>
</dbReference>
<keyword evidence="7" id="KW-0496">Mitochondrion</keyword>
<dbReference type="InterPro" id="IPR018085">
    <property type="entry name" value="Ura-DNA_Glyclase_AS"/>
</dbReference>
<dbReference type="EMBL" id="JALJOU010000091">
    <property type="protein sequence ID" value="KAK9822170.1"/>
    <property type="molecule type" value="Genomic_DNA"/>
</dbReference>
<dbReference type="AlphaFoldDB" id="A0AAW1QLH5"/>
<dbReference type="GO" id="GO:0097510">
    <property type="term" value="P:base-excision repair, AP site formation via deaminated base removal"/>
    <property type="evidence" value="ECO:0007669"/>
    <property type="project" value="TreeGrafter"/>
</dbReference>
<dbReference type="PANTHER" id="PTHR11264:SF0">
    <property type="entry name" value="URACIL-DNA GLYCOSYLASE"/>
    <property type="match status" value="1"/>
</dbReference>
<comment type="function">
    <text evidence="7 9">Excises uracil residues from the DNA which can arise as a result of misincorporation of dUMP residues by DNA polymerase or due to deamination of cytosine.</text>
</comment>
<dbReference type="GO" id="GO:0004844">
    <property type="term" value="F:uracil DNA N-glycosylase activity"/>
    <property type="evidence" value="ECO:0007669"/>
    <property type="project" value="UniProtKB-UniRule"/>
</dbReference>
<keyword evidence="5 7" id="KW-0378">Hydrolase</keyword>
<evidence type="ECO:0000256" key="1">
    <source>
        <dbReference type="ARBA" id="ARBA00001400"/>
    </source>
</evidence>
<name>A0AAW1QLH5_9CHLO</name>
<evidence type="ECO:0000256" key="9">
    <source>
        <dbReference type="RuleBase" id="RU003780"/>
    </source>
</evidence>
<dbReference type="HAMAP" id="MF_00148">
    <property type="entry name" value="UDG"/>
    <property type="match status" value="1"/>
</dbReference>
<dbReference type="GO" id="GO:0005739">
    <property type="term" value="C:mitochondrion"/>
    <property type="evidence" value="ECO:0007669"/>
    <property type="project" value="UniProtKB-SubCell"/>
</dbReference>
<keyword evidence="13" id="KW-1185">Reference proteome</keyword>
<feature type="domain" description="Uracil-DNA glycosylase-like" evidence="11">
    <location>
        <begin position="141"/>
        <end position="301"/>
    </location>
</feature>
<dbReference type="EC" id="3.2.2.27" evidence="3 7"/>
<comment type="subcellular location">
    <subcellularLocation>
        <location evidence="7">Mitochondrion</location>
    </subcellularLocation>
    <subcellularLocation>
        <location evidence="7">Nucleus</location>
    </subcellularLocation>
</comment>
<evidence type="ECO:0000256" key="6">
    <source>
        <dbReference type="ARBA" id="ARBA00023204"/>
    </source>
</evidence>
<dbReference type="PROSITE" id="PS00130">
    <property type="entry name" value="U_DNA_GLYCOSYLASE"/>
    <property type="match status" value="1"/>
</dbReference>
<dbReference type="InterPro" id="IPR002043">
    <property type="entry name" value="UDG_fam1"/>
</dbReference>
<dbReference type="NCBIfam" id="NF003591">
    <property type="entry name" value="PRK05254.1-4"/>
    <property type="match status" value="1"/>
</dbReference>
<feature type="region of interest" description="Disordered" evidence="10">
    <location>
        <begin position="35"/>
        <end position="57"/>
    </location>
</feature>
<dbReference type="PANTHER" id="PTHR11264">
    <property type="entry name" value="URACIL-DNA GLYCOSYLASE"/>
    <property type="match status" value="1"/>
</dbReference>
<reference evidence="12 13" key="1">
    <citation type="journal article" date="2024" name="Nat. Commun.">
        <title>Phylogenomics reveals the evolutionary origins of lichenization in chlorophyte algae.</title>
        <authorList>
            <person name="Puginier C."/>
            <person name="Libourel C."/>
            <person name="Otte J."/>
            <person name="Skaloud P."/>
            <person name="Haon M."/>
            <person name="Grisel S."/>
            <person name="Petersen M."/>
            <person name="Berrin J.G."/>
            <person name="Delaux P.M."/>
            <person name="Dal Grande F."/>
            <person name="Keller J."/>
        </authorList>
    </citation>
    <scope>NUCLEOTIDE SEQUENCE [LARGE SCALE GENOMIC DNA]</scope>
    <source>
        <strain evidence="12 13">SAG 245.80</strain>
    </source>
</reference>
<dbReference type="InterPro" id="IPR005122">
    <property type="entry name" value="Uracil-DNA_glycosylase-like"/>
</dbReference>
<gene>
    <name evidence="12" type="ORF">WJX81_004439</name>
</gene>
<evidence type="ECO:0000256" key="5">
    <source>
        <dbReference type="ARBA" id="ARBA00022801"/>
    </source>
</evidence>
<evidence type="ECO:0000256" key="3">
    <source>
        <dbReference type="ARBA" id="ARBA00012030"/>
    </source>
</evidence>
<comment type="caution">
    <text evidence="12">The sequence shown here is derived from an EMBL/GenBank/DDBJ whole genome shotgun (WGS) entry which is preliminary data.</text>
</comment>
<evidence type="ECO:0000313" key="12">
    <source>
        <dbReference type="EMBL" id="KAK9822170.1"/>
    </source>
</evidence>
<sequence length="316" mass="34071">MGPGKYGRKAAKQVHSVAVVRARTVSHVEVLTPEERAALAGRSPGGASDAPAEATGALTTEQQFQIAANRAMALARRAASAAAKAGTPPALTDLLTEETWRRELAGELERPHAVRLTAFLATEWRTQSVFPSQPLIFRAFNSCPFERVRVVIIGQDPYHNDGQAMGLSFSVPPGQKVPSSLQNMYRELADDCGCAVPNHGDLEKWASQGVFLLNAVLTVRAHAAASHAKHGWEPITDAAIRALSAHRKGLVFMLWGRFAQQKAALIDTSRHHVLTAAHPSGLSARKGFFGCKHFSKANALLAKEGLPQIDWCIGRV</sequence>
<dbReference type="NCBIfam" id="NF003592">
    <property type="entry name" value="PRK05254.1-5"/>
    <property type="match status" value="1"/>
</dbReference>
<evidence type="ECO:0000256" key="8">
    <source>
        <dbReference type="PROSITE-ProRule" id="PRU10072"/>
    </source>
</evidence>
<accession>A0AAW1QLH5</accession>
<dbReference type="FunFam" id="3.40.470.10:FF:000001">
    <property type="entry name" value="Uracil-DNA glycosylase"/>
    <property type="match status" value="1"/>
</dbReference>
<comment type="similarity">
    <text evidence="2 7 9">Belongs to the uracil-DNA glycosylase (UDG) superfamily. UNG family.</text>
</comment>
<evidence type="ECO:0000256" key="4">
    <source>
        <dbReference type="ARBA" id="ARBA00022763"/>
    </source>
</evidence>
<dbReference type="SUPFAM" id="SSF52141">
    <property type="entry name" value="Uracil-DNA glycosylase-like"/>
    <property type="match status" value="1"/>
</dbReference>
<dbReference type="NCBIfam" id="NF003588">
    <property type="entry name" value="PRK05254.1-1"/>
    <property type="match status" value="1"/>
</dbReference>
<dbReference type="NCBIfam" id="TIGR00628">
    <property type="entry name" value="ung"/>
    <property type="match status" value="1"/>
</dbReference>
<keyword evidence="4 7" id="KW-0227">DNA damage</keyword>
<evidence type="ECO:0000256" key="2">
    <source>
        <dbReference type="ARBA" id="ARBA00008184"/>
    </source>
</evidence>
<feature type="active site" description="Proton acceptor" evidence="7 8">
    <location>
        <position position="156"/>
    </location>
</feature>
<evidence type="ECO:0000256" key="10">
    <source>
        <dbReference type="SAM" id="MobiDB-lite"/>
    </source>
</evidence>
<keyword evidence="6 7" id="KW-0234">DNA repair</keyword>
<organism evidence="12 13">
    <name type="scientific">Elliptochloris bilobata</name>
    <dbReference type="NCBI Taxonomy" id="381761"/>
    <lineage>
        <taxon>Eukaryota</taxon>
        <taxon>Viridiplantae</taxon>
        <taxon>Chlorophyta</taxon>
        <taxon>core chlorophytes</taxon>
        <taxon>Trebouxiophyceae</taxon>
        <taxon>Trebouxiophyceae incertae sedis</taxon>
        <taxon>Elliptochloris clade</taxon>
        <taxon>Elliptochloris</taxon>
    </lineage>
</organism>